<dbReference type="EMBL" id="CBAL010000116">
    <property type="protein sequence ID" value="CCZ68119.1"/>
    <property type="molecule type" value="Genomic_DNA"/>
</dbReference>
<keyword evidence="1" id="KW-0472">Membrane</keyword>
<dbReference type="Proteomes" id="UP000018114">
    <property type="component" value="Unassembled WGS sequence"/>
</dbReference>
<evidence type="ECO:0000313" key="3">
    <source>
        <dbReference type="Proteomes" id="UP000018114"/>
    </source>
</evidence>
<name>R5TXQ5_MEDGN</name>
<keyword evidence="1" id="KW-0812">Transmembrane</keyword>
<evidence type="ECO:0000256" key="1">
    <source>
        <dbReference type="SAM" id="Phobius"/>
    </source>
</evidence>
<dbReference type="AlphaFoldDB" id="R5TXQ5"/>
<accession>R5TXQ5</accession>
<keyword evidence="1" id="KW-1133">Transmembrane helix</keyword>
<feature type="transmembrane region" description="Helical" evidence="1">
    <location>
        <begin position="38"/>
        <end position="57"/>
    </location>
</feature>
<organism evidence="2 3">
    <name type="scientific">Mediterraneibacter gnavus CAG:126</name>
    <dbReference type="NCBI Taxonomy" id="1263106"/>
    <lineage>
        <taxon>Bacteria</taxon>
        <taxon>Bacillati</taxon>
        <taxon>Bacillota</taxon>
        <taxon>Clostridia</taxon>
        <taxon>Lachnospirales</taxon>
        <taxon>Lachnospiraceae</taxon>
        <taxon>Mediterraneibacter</taxon>
    </lineage>
</organism>
<comment type="caution">
    <text evidence="2">The sequence shown here is derived from an EMBL/GenBank/DDBJ whole genome shotgun (WGS) entry which is preliminary data.</text>
</comment>
<evidence type="ECO:0000313" key="2">
    <source>
        <dbReference type="EMBL" id="CCZ68119.1"/>
    </source>
</evidence>
<gene>
    <name evidence="2" type="ORF">BN481_00944</name>
</gene>
<sequence>MEEKKLRAEEKGRAVALLPIGVFLVLFLGMGIVFGDFYAMPAIVAFLIALLTAFLQNGTLTFADKMKVISAGSEMRISLR</sequence>
<protein>
    <submittedName>
        <fullName evidence="2">Na+/H+ antiporter family protein</fullName>
    </submittedName>
</protein>
<proteinExistence type="predicted"/>
<reference evidence="2" key="1">
    <citation type="submission" date="2012-11" db="EMBL/GenBank/DDBJ databases">
        <title>Dependencies among metagenomic species, viruses, plasmids and units of genetic variation.</title>
        <authorList>
            <person name="Nielsen H.B."/>
            <person name="Almeida M."/>
            <person name="Juncker A.S."/>
            <person name="Rasmussen S."/>
            <person name="Li J."/>
            <person name="Sunagawa S."/>
            <person name="Plichta D."/>
            <person name="Gautier L."/>
            <person name="Le Chatelier E."/>
            <person name="Peletier E."/>
            <person name="Bonde I."/>
            <person name="Nielsen T."/>
            <person name="Manichanh C."/>
            <person name="Arumugam M."/>
            <person name="Batto J."/>
            <person name="Santos M.B.Q.D."/>
            <person name="Blom N."/>
            <person name="Borruel N."/>
            <person name="Burgdorf K.S."/>
            <person name="Boumezbeur F."/>
            <person name="Casellas F."/>
            <person name="Dore J."/>
            <person name="Guarner F."/>
            <person name="Hansen T."/>
            <person name="Hildebrand F."/>
            <person name="Kaas R.S."/>
            <person name="Kennedy S."/>
            <person name="Kristiansen K."/>
            <person name="Kultima J.R."/>
            <person name="Leonard P."/>
            <person name="Levenez F."/>
            <person name="Lund O."/>
            <person name="Moumen B."/>
            <person name="Le Paslier D."/>
            <person name="Pons N."/>
            <person name="Pedersen O."/>
            <person name="Prifti E."/>
            <person name="Qin J."/>
            <person name="Raes J."/>
            <person name="Tap J."/>
            <person name="Tims S."/>
            <person name="Ussery D.W."/>
            <person name="Yamada T."/>
            <person name="MetaHit consortium"/>
            <person name="Renault P."/>
            <person name="Sicheritz-Ponten T."/>
            <person name="Bork P."/>
            <person name="Wang J."/>
            <person name="Brunak S."/>
            <person name="Ehrlich S.D."/>
        </authorList>
    </citation>
    <scope>NUCLEOTIDE SEQUENCE [LARGE SCALE GENOMIC DNA]</scope>
</reference>
<feature type="transmembrane region" description="Helical" evidence="1">
    <location>
        <begin position="12"/>
        <end position="32"/>
    </location>
</feature>